<dbReference type="PANTHER" id="PTHR22891">
    <property type="entry name" value="EUKARYOTIC TRANSLATION INITIATION FACTOR 2C"/>
    <property type="match status" value="1"/>
</dbReference>
<feature type="domain" description="Piwi" evidence="2">
    <location>
        <begin position="36"/>
        <end position="205"/>
    </location>
</feature>
<accession>A0ABD0UFV1</accession>
<dbReference type="InterPro" id="IPR012337">
    <property type="entry name" value="RNaseH-like_sf"/>
</dbReference>
<gene>
    <name evidence="3" type="ORF">M5K25_019766</name>
</gene>
<name>A0ABD0UFV1_DENTH</name>
<dbReference type="Proteomes" id="UP001552299">
    <property type="component" value="Unassembled WGS sequence"/>
</dbReference>
<proteinExistence type="predicted"/>
<comment type="caution">
    <text evidence="3">The sequence shown here is derived from an EMBL/GenBank/DDBJ whole genome shotgun (WGS) entry which is preliminary data.</text>
</comment>
<dbReference type="AlphaFoldDB" id="A0ABD0UFV1"/>
<dbReference type="EMBL" id="JANQDX010000015">
    <property type="protein sequence ID" value="KAL0911613.1"/>
    <property type="molecule type" value="Genomic_DNA"/>
</dbReference>
<reference evidence="3 4" key="1">
    <citation type="journal article" date="2024" name="Plant Biotechnol. J.">
        <title>Dendrobium thyrsiflorum genome and its molecular insights into genes involved in important horticultural traits.</title>
        <authorList>
            <person name="Chen B."/>
            <person name="Wang J.Y."/>
            <person name="Zheng P.J."/>
            <person name="Li K.L."/>
            <person name="Liang Y.M."/>
            <person name="Chen X.F."/>
            <person name="Zhang C."/>
            <person name="Zhao X."/>
            <person name="He X."/>
            <person name="Zhang G.Q."/>
            <person name="Liu Z.J."/>
            <person name="Xu Q."/>
        </authorList>
    </citation>
    <scope>NUCLEOTIDE SEQUENCE [LARGE SCALE GENOMIC DNA]</scope>
    <source>
        <strain evidence="3">GZMU011</strain>
    </source>
</reference>
<evidence type="ECO:0000256" key="1">
    <source>
        <dbReference type="SAM" id="MobiDB-lite"/>
    </source>
</evidence>
<dbReference type="PROSITE" id="PS50822">
    <property type="entry name" value="PIWI"/>
    <property type="match status" value="1"/>
</dbReference>
<dbReference type="SUPFAM" id="SSF53098">
    <property type="entry name" value="Ribonuclease H-like"/>
    <property type="match status" value="1"/>
</dbReference>
<protein>
    <recommendedName>
        <fullName evidence="2">Piwi domain-containing protein</fullName>
    </recommendedName>
</protein>
<sequence length="243" mass="27607">MIDSMFKLVSRADGEGTYDEGIIREAFVDFYVSSGKRKPEQIIIFRDGVSENQFNQVLNVELNQIKEACKFLDEQWFPKITLIIAQKKHHTKFFLAGGSPDNVPPGTVVDNQVCHPGNYNFYMCSQAGMIGTSRPTHYHILFDENELNPDELQELVHSLSYMSKKHYRNLNRALAGATDRAISRYRVAPIYYAHLAASQAAKFIKSEESETSSSQREIAAPGTVPVPELPRLHRNVRNSMFFC</sequence>
<dbReference type="Pfam" id="PF02171">
    <property type="entry name" value="Piwi"/>
    <property type="match status" value="1"/>
</dbReference>
<evidence type="ECO:0000313" key="4">
    <source>
        <dbReference type="Proteomes" id="UP001552299"/>
    </source>
</evidence>
<evidence type="ECO:0000259" key="2">
    <source>
        <dbReference type="PROSITE" id="PS50822"/>
    </source>
</evidence>
<organism evidence="3 4">
    <name type="scientific">Dendrobium thyrsiflorum</name>
    <name type="common">Pinecone-like raceme dendrobium</name>
    <name type="synonym">Orchid</name>
    <dbReference type="NCBI Taxonomy" id="117978"/>
    <lineage>
        <taxon>Eukaryota</taxon>
        <taxon>Viridiplantae</taxon>
        <taxon>Streptophyta</taxon>
        <taxon>Embryophyta</taxon>
        <taxon>Tracheophyta</taxon>
        <taxon>Spermatophyta</taxon>
        <taxon>Magnoliopsida</taxon>
        <taxon>Liliopsida</taxon>
        <taxon>Asparagales</taxon>
        <taxon>Orchidaceae</taxon>
        <taxon>Epidendroideae</taxon>
        <taxon>Malaxideae</taxon>
        <taxon>Dendrobiinae</taxon>
        <taxon>Dendrobium</taxon>
    </lineage>
</organism>
<keyword evidence="4" id="KW-1185">Reference proteome</keyword>
<feature type="region of interest" description="Disordered" evidence="1">
    <location>
        <begin position="207"/>
        <end position="229"/>
    </location>
</feature>
<dbReference type="InterPro" id="IPR036397">
    <property type="entry name" value="RNaseH_sf"/>
</dbReference>
<dbReference type="Gene3D" id="3.30.420.10">
    <property type="entry name" value="Ribonuclease H-like superfamily/Ribonuclease H"/>
    <property type="match status" value="1"/>
</dbReference>
<dbReference type="InterPro" id="IPR003165">
    <property type="entry name" value="Piwi"/>
</dbReference>
<evidence type="ECO:0000313" key="3">
    <source>
        <dbReference type="EMBL" id="KAL0911613.1"/>
    </source>
</evidence>
<dbReference type="SMART" id="SM00950">
    <property type="entry name" value="Piwi"/>
    <property type="match status" value="1"/>
</dbReference>